<gene>
    <name evidence="1" type="ORF">LuPra_01641</name>
</gene>
<dbReference type="GO" id="GO:0030638">
    <property type="term" value="P:polyketide metabolic process"/>
    <property type="evidence" value="ECO:0007669"/>
    <property type="project" value="InterPro"/>
</dbReference>
<dbReference type="SUPFAM" id="SSF54427">
    <property type="entry name" value="NTF2-like"/>
    <property type="match status" value="1"/>
</dbReference>
<dbReference type="PANTHER" id="PTHR38436:SF1">
    <property type="entry name" value="ESTER CYCLASE"/>
    <property type="match status" value="1"/>
</dbReference>
<protein>
    <submittedName>
        <fullName evidence="1">Putative ester cyclase</fullName>
    </submittedName>
</protein>
<dbReference type="OrthoDB" id="129343at2"/>
<evidence type="ECO:0000313" key="1">
    <source>
        <dbReference type="EMBL" id="AMY08441.1"/>
    </source>
</evidence>
<dbReference type="RefSeq" id="WP_110170287.1">
    <property type="nucleotide sequence ID" value="NZ_CP015136.1"/>
</dbReference>
<name>A0A143PIV7_LUTPR</name>
<organism evidence="1 2">
    <name type="scientific">Luteitalea pratensis</name>
    <dbReference type="NCBI Taxonomy" id="1855912"/>
    <lineage>
        <taxon>Bacteria</taxon>
        <taxon>Pseudomonadati</taxon>
        <taxon>Acidobacteriota</taxon>
        <taxon>Vicinamibacteria</taxon>
        <taxon>Vicinamibacterales</taxon>
        <taxon>Vicinamibacteraceae</taxon>
        <taxon>Luteitalea</taxon>
    </lineage>
</organism>
<dbReference type="Pfam" id="PF07366">
    <property type="entry name" value="SnoaL"/>
    <property type="match status" value="1"/>
</dbReference>
<dbReference type="PANTHER" id="PTHR38436">
    <property type="entry name" value="POLYKETIDE CYCLASE SNOAL-LIKE DOMAIN"/>
    <property type="match status" value="1"/>
</dbReference>
<dbReference type="Gene3D" id="3.10.450.50">
    <property type="match status" value="1"/>
</dbReference>
<accession>A0A143PIV7</accession>
<keyword evidence="2" id="KW-1185">Reference proteome</keyword>
<reference evidence="1 2" key="1">
    <citation type="journal article" date="2016" name="Genome Announc.">
        <title>First Complete Genome Sequence of a Subdivision 6 Acidobacterium Strain.</title>
        <authorList>
            <person name="Huang S."/>
            <person name="Vieira S."/>
            <person name="Bunk B."/>
            <person name="Riedel T."/>
            <person name="Sproer C."/>
            <person name="Overmann J."/>
        </authorList>
    </citation>
    <scope>NUCLEOTIDE SEQUENCE [LARGE SCALE GENOMIC DNA]</scope>
    <source>
        <strain evidence="2">DSM 100886 HEG_-6_39</strain>
    </source>
</reference>
<dbReference type="AlphaFoldDB" id="A0A143PIV7"/>
<dbReference type="InterPro" id="IPR032710">
    <property type="entry name" value="NTF2-like_dom_sf"/>
</dbReference>
<dbReference type="KEGG" id="abac:LuPra_01641"/>
<dbReference type="STRING" id="1855912.LuPra_01641"/>
<dbReference type="EMBL" id="CP015136">
    <property type="protein sequence ID" value="AMY08441.1"/>
    <property type="molecule type" value="Genomic_DNA"/>
</dbReference>
<sequence>MSKRTDAIERARERWNAGDLPGYLALYGEGIRLHGYTPEPMGKAEVEAFYRSTFAAFGSPQLVFDEVLESGQSITVRFTMTGTHVGDFMGVPPTRRTIALPGITILRFESDTVIERWSSADILGLLVQLGAMPGPG</sequence>
<dbReference type="Proteomes" id="UP000076079">
    <property type="component" value="Chromosome"/>
</dbReference>
<evidence type="ECO:0000313" key="2">
    <source>
        <dbReference type="Proteomes" id="UP000076079"/>
    </source>
</evidence>
<dbReference type="InterPro" id="IPR009959">
    <property type="entry name" value="Cyclase_SnoaL-like"/>
</dbReference>
<reference evidence="2" key="2">
    <citation type="submission" date="2016-04" db="EMBL/GenBank/DDBJ databases">
        <title>First Complete Genome Sequence of a Subdivision 6 Acidobacterium.</title>
        <authorList>
            <person name="Huang S."/>
            <person name="Vieira S."/>
            <person name="Bunk B."/>
            <person name="Riedel T."/>
            <person name="Sproeer C."/>
            <person name="Overmann J."/>
        </authorList>
    </citation>
    <scope>NUCLEOTIDE SEQUENCE [LARGE SCALE GENOMIC DNA]</scope>
    <source>
        <strain evidence="2">DSM 100886 HEG_-6_39</strain>
    </source>
</reference>
<proteinExistence type="predicted"/>